<gene>
    <name evidence="2" type="ORF">P7K49_037893</name>
</gene>
<evidence type="ECO:0000313" key="2">
    <source>
        <dbReference type="EMBL" id="KAK2084860.1"/>
    </source>
</evidence>
<proteinExistence type="predicted"/>
<organism evidence="2 3">
    <name type="scientific">Saguinus oedipus</name>
    <name type="common">Cotton-top tamarin</name>
    <name type="synonym">Oedipomidas oedipus</name>
    <dbReference type="NCBI Taxonomy" id="9490"/>
    <lineage>
        <taxon>Eukaryota</taxon>
        <taxon>Metazoa</taxon>
        <taxon>Chordata</taxon>
        <taxon>Craniata</taxon>
        <taxon>Vertebrata</taxon>
        <taxon>Euteleostomi</taxon>
        <taxon>Mammalia</taxon>
        <taxon>Eutheria</taxon>
        <taxon>Euarchontoglires</taxon>
        <taxon>Primates</taxon>
        <taxon>Haplorrhini</taxon>
        <taxon>Platyrrhini</taxon>
        <taxon>Cebidae</taxon>
        <taxon>Callitrichinae</taxon>
        <taxon>Saguinus</taxon>
    </lineage>
</organism>
<sequence>YHPDQPVEGVEKGGGEPRHKSVRFSPQHRPTAAREPVRKAAWGPGERKRTGTELG</sequence>
<dbReference type="Proteomes" id="UP001266305">
    <property type="component" value="Unassembled WGS sequence"/>
</dbReference>
<dbReference type="EMBL" id="JASSZA010000022">
    <property type="protein sequence ID" value="KAK2084860.1"/>
    <property type="molecule type" value="Genomic_DNA"/>
</dbReference>
<evidence type="ECO:0000256" key="1">
    <source>
        <dbReference type="SAM" id="MobiDB-lite"/>
    </source>
</evidence>
<feature type="compositionally biased region" description="Basic and acidic residues" evidence="1">
    <location>
        <begin position="1"/>
        <end position="19"/>
    </location>
</feature>
<comment type="caution">
    <text evidence="2">The sequence shown here is derived from an EMBL/GenBank/DDBJ whole genome shotgun (WGS) entry which is preliminary data.</text>
</comment>
<name>A0ABQ9TJC0_SAGOE</name>
<feature type="non-terminal residue" evidence="2">
    <location>
        <position position="1"/>
    </location>
</feature>
<protein>
    <submittedName>
        <fullName evidence="2">Uncharacterized protein</fullName>
    </submittedName>
</protein>
<keyword evidence="3" id="KW-1185">Reference proteome</keyword>
<accession>A0ABQ9TJC0</accession>
<evidence type="ECO:0000313" key="3">
    <source>
        <dbReference type="Proteomes" id="UP001266305"/>
    </source>
</evidence>
<reference evidence="2 3" key="1">
    <citation type="submission" date="2023-05" db="EMBL/GenBank/DDBJ databases">
        <title>B98-5 Cell Line De Novo Hybrid Assembly: An Optical Mapping Approach.</title>
        <authorList>
            <person name="Kananen K."/>
            <person name="Auerbach J.A."/>
            <person name="Kautto E."/>
            <person name="Blachly J.S."/>
        </authorList>
    </citation>
    <scope>NUCLEOTIDE SEQUENCE [LARGE SCALE GENOMIC DNA]</scope>
    <source>
        <strain evidence="2">B95-8</strain>
        <tissue evidence="2">Cell line</tissue>
    </source>
</reference>
<feature type="compositionally biased region" description="Basic and acidic residues" evidence="1">
    <location>
        <begin position="45"/>
        <end position="55"/>
    </location>
</feature>
<feature type="region of interest" description="Disordered" evidence="1">
    <location>
        <begin position="1"/>
        <end position="55"/>
    </location>
</feature>